<evidence type="ECO:0000313" key="3">
    <source>
        <dbReference type="Proteomes" id="UP000179266"/>
    </source>
</evidence>
<accession>A0A1F7RWC2</accession>
<dbReference type="EMBL" id="MGDD01000158">
    <property type="protein sequence ID" value="OGL45843.1"/>
    <property type="molecule type" value="Genomic_DNA"/>
</dbReference>
<protein>
    <recommendedName>
        <fullName evidence="4">DUF2283 domain-containing protein</fullName>
    </recommendedName>
</protein>
<feature type="region of interest" description="Disordered" evidence="1">
    <location>
        <begin position="62"/>
        <end position="81"/>
    </location>
</feature>
<dbReference type="Proteomes" id="UP000179266">
    <property type="component" value="Unassembled WGS sequence"/>
</dbReference>
<dbReference type="InterPro" id="IPR019270">
    <property type="entry name" value="DUF2283"/>
</dbReference>
<evidence type="ECO:0000256" key="1">
    <source>
        <dbReference type="SAM" id="MobiDB-lite"/>
    </source>
</evidence>
<dbReference type="PANTHER" id="PTHR37029">
    <property type="entry name" value="SSR1768 PROTEIN"/>
    <property type="match status" value="1"/>
</dbReference>
<feature type="compositionally biased region" description="Basic residues" evidence="1">
    <location>
        <begin position="69"/>
        <end position="81"/>
    </location>
</feature>
<evidence type="ECO:0000313" key="2">
    <source>
        <dbReference type="EMBL" id="OGL45843.1"/>
    </source>
</evidence>
<reference evidence="2 3" key="1">
    <citation type="journal article" date="2016" name="Nat. Commun.">
        <title>Thousands of microbial genomes shed light on interconnected biogeochemical processes in an aquifer system.</title>
        <authorList>
            <person name="Anantharaman K."/>
            <person name="Brown C.T."/>
            <person name="Hug L.A."/>
            <person name="Sharon I."/>
            <person name="Castelle C.J."/>
            <person name="Probst A.J."/>
            <person name="Thomas B.C."/>
            <person name="Singh A."/>
            <person name="Wilkins M.J."/>
            <person name="Karaoz U."/>
            <person name="Brodie E.L."/>
            <person name="Williams K.H."/>
            <person name="Hubbard S.S."/>
            <person name="Banfield J.F."/>
        </authorList>
    </citation>
    <scope>NUCLEOTIDE SEQUENCE [LARGE SCALE GENOMIC DNA]</scope>
</reference>
<evidence type="ECO:0008006" key="4">
    <source>
        <dbReference type="Google" id="ProtNLM"/>
    </source>
</evidence>
<dbReference type="PANTHER" id="PTHR37029:SF1">
    <property type="entry name" value="SSR1768 PROTEIN"/>
    <property type="match status" value="1"/>
</dbReference>
<sequence length="81" mass="9580">MKIKYFSDTDTALIEFFSRKTSETKEINENIYIDLDASGNLVALRIEHARQQANLPFLSYEQVEEEKPKKSHQRARLKIHR</sequence>
<name>A0A1F7RWC2_9BACT</name>
<dbReference type="AlphaFoldDB" id="A0A1F7RWC2"/>
<proteinExistence type="predicted"/>
<organism evidence="2 3">
    <name type="scientific">Candidatus Schekmanbacteria bacterium RBG_13_48_7</name>
    <dbReference type="NCBI Taxonomy" id="1817878"/>
    <lineage>
        <taxon>Bacteria</taxon>
        <taxon>Candidatus Schekmaniibacteriota</taxon>
    </lineage>
</organism>
<dbReference type="Pfam" id="PF10049">
    <property type="entry name" value="DUF2283"/>
    <property type="match status" value="1"/>
</dbReference>
<gene>
    <name evidence="2" type="ORF">A2161_11575</name>
</gene>
<comment type="caution">
    <text evidence="2">The sequence shown here is derived from an EMBL/GenBank/DDBJ whole genome shotgun (WGS) entry which is preliminary data.</text>
</comment>